<name>A0A1H2UDT1_9PROT</name>
<dbReference type="NCBIfam" id="NF033545">
    <property type="entry name" value="transpos_IS630"/>
    <property type="match status" value="1"/>
</dbReference>
<dbReference type="InterPro" id="IPR036397">
    <property type="entry name" value="RNaseH_sf"/>
</dbReference>
<dbReference type="AlphaFoldDB" id="A0A1H2UDT1"/>
<evidence type="ECO:0000313" key="3">
    <source>
        <dbReference type="EMBL" id="SDW54343.1"/>
    </source>
</evidence>
<keyword evidence="1" id="KW-0472">Membrane</keyword>
<dbReference type="InterPro" id="IPR047655">
    <property type="entry name" value="Transpos_IS630-like"/>
</dbReference>
<organism evidence="3 4">
    <name type="scientific">Nitrosomonas communis</name>
    <dbReference type="NCBI Taxonomy" id="44574"/>
    <lineage>
        <taxon>Bacteria</taxon>
        <taxon>Pseudomonadati</taxon>
        <taxon>Pseudomonadota</taxon>
        <taxon>Betaproteobacteria</taxon>
        <taxon>Nitrosomonadales</taxon>
        <taxon>Nitrosomonadaceae</taxon>
        <taxon>Nitrosomonas</taxon>
    </lineage>
</organism>
<gene>
    <name evidence="3" type="ORF">SAMN05421882_101562</name>
</gene>
<keyword evidence="1" id="KW-1133">Transmembrane helix</keyword>
<keyword evidence="1" id="KW-0812">Transmembrane</keyword>
<proteinExistence type="predicted"/>
<dbReference type="Proteomes" id="UP000183454">
    <property type="component" value="Unassembled WGS sequence"/>
</dbReference>
<feature type="transmembrane region" description="Helical" evidence="1">
    <location>
        <begin position="82"/>
        <end position="101"/>
    </location>
</feature>
<protein>
    <submittedName>
        <fullName evidence="3">Transposase</fullName>
    </submittedName>
</protein>
<dbReference type="PANTHER" id="PTHR46564:SF1">
    <property type="entry name" value="TRANSPOSASE"/>
    <property type="match status" value="1"/>
</dbReference>
<feature type="domain" description="Tc1-like transposase DDE" evidence="2">
    <location>
        <begin position="34"/>
        <end position="165"/>
    </location>
</feature>
<dbReference type="Pfam" id="PF13358">
    <property type="entry name" value="DDE_3"/>
    <property type="match status" value="1"/>
</dbReference>
<sequence length="179" mass="20298">MTYKKSPRHSKASEEERHIFQQKIEGYEREGRVIVYLDESGFAHDMPRTHGYAPVGERAHGVKDWHATGRTNVIGALIGKTLLTISLFIANITADIFYAWLTQDLLPKLLPACVIVMDNATFHKRQEFKTAIANAGHTLEYLPPYSPDLNDIEPKWAQAKAIRKKEGCSIEQLFAAYEI</sequence>
<evidence type="ECO:0000259" key="2">
    <source>
        <dbReference type="Pfam" id="PF13358"/>
    </source>
</evidence>
<dbReference type="EMBL" id="FNNH01000015">
    <property type="protein sequence ID" value="SDW54343.1"/>
    <property type="molecule type" value="Genomic_DNA"/>
</dbReference>
<evidence type="ECO:0000313" key="4">
    <source>
        <dbReference type="Proteomes" id="UP000183454"/>
    </source>
</evidence>
<accession>A0A1H2UDT1</accession>
<reference evidence="3 4" key="1">
    <citation type="submission" date="2016-10" db="EMBL/GenBank/DDBJ databases">
        <authorList>
            <person name="de Groot N.N."/>
        </authorList>
    </citation>
    <scope>NUCLEOTIDE SEQUENCE [LARGE SCALE GENOMIC DNA]</scope>
    <source>
        <strain evidence="3 4">Nm110</strain>
    </source>
</reference>
<dbReference type="InterPro" id="IPR038717">
    <property type="entry name" value="Tc1-like_DDE_dom"/>
</dbReference>
<dbReference type="PANTHER" id="PTHR46564">
    <property type="entry name" value="TRANSPOSASE"/>
    <property type="match status" value="1"/>
</dbReference>
<dbReference type="GO" id="GO:0003676">
    <property type="term" value="F:nucleic acid binding"/>
    <property type="evidence" value="ECO:0007669"/>
    <property type="project" value="InterPro"/>
</dbReference>
<dbReference type="Gene3D" id="3.30.420.10">
    <property type="entry name" value="Ribonuclease H-like superfamily/Ribonuclease H"/>
    <property type="match status" value="1"/>
</dbReference>
<evidence type="ECO:0000256" key="1">
    <source>
        <dbReference type="SAM" id="Phobius"/>
    </source>
</evidence>